<evidence type="ECO:0000256" key="6">
    <source>
        <dbReference type="ARBA" id="ARBA00023136"/>
    </source>
</evidence>
<comment type="subcellular location">
    <subcellularLocation>
        <location evidence="1">Cell membrane</location>
        <topology evidence="1">Multi-pass membrane protein</topology>
    </subcellularLocation>
</comment>
<gene>
    <name evidence="8" type="ORF">COU88_04240</name>
</gene>
<feature type="transmembrane region" description="Helical" evidence="7">
    <location>
        <begin position="12"/>
        <end position="40"/>
    </location>
</feature>
<comment type="caution">
    <text evidence="8">The sequence shown here is derived from an EMBL/GenBank/DDBJ whole genome shotgun (WGS) entry which is preliminary data.</text>
</comment>
<feature type="transmembrane region" description="Helical" evidence="7">
    <location>
        <begin position="325"/>
        <end position="349"/>
    </location>
</feature>
<sequence>MQSQIPNIKQKGLFGVMYFLGNSTYSAVLGLVANLAFTIFLKPAEYGLYFIVLSIMTIFGYFTDLGLAASLVQKKDPKEEEFYTAFTIQLVLVTSVVLLGFLLAPLIVHIYHLSHAGIALYRAMLISLFVLSFKSIPSTRLERHLEYSKIVLTQAIENTIFYTISIALLFSNFGIYALAIGVIVRSLIGTFFMYYFTRWKPRLAFSKDHARSILKFGIPFQSNVMLAFVKDDLLNLYLAARLGLTNFGYMGWGKKWAEAPLRIILDNTNRVLFPILSKFQDQKDKVAGMIEKNIFYNSLILMPVFAGAYFAMPLFILVIPRYQKWEIAITSFSFFLLSSLFVSFITPCINVFNAIGKVKTSVGFMLLWIFLNWLTVPLLVTSYGFSGVSIAFAINSLSFVLVLYELKKYVHFRFLRAIYHPLIATFCMVLMLWALSFVQFSPTLKLMATIVLGAGTYIFVILSITKGVFIKDIVTILRTKKD</sequence>
<feature type="transmembrane region" description="Helical" evidence="7">
    <location>
        <begin position="82"/>
        <end position="104"/>
    </location>
</feature>
<dbReference type="AlphaFoldDB" id="A0A2M8KRM5"/>
<protein>
    <submittedName>
        <fullName evidence="8">Uncharacterized protein</fullName>
    </submittedName>
</protein>
<feature type="transmembrane region" description="Helical" evidence="7">
    <location>
        <begin position="386"/>
        <end position="406"/>
    </location>
</feature>
<evidence type="ECO:0000256" key="2">
    <source>
        <dbReference type="ARBA" id="ARBA00007430"/>
    </source>
</evidence>
<feature type="transmembrane region" description="Helical" evidence="7">
    <location>
        <begin position="110"/>
        <end position="131"/>
    </location>
</feature>
<accession>A0A2M8KRM5</accession>
<evidence type="ECO:0000256" key="7">
    <source>
        <dbReference type="SAM" id="Phobius"/>
    </source>
</evidence>
<feature type="transmembrane region" description="Helical" evidence="7">
    <location>
        <begin position="446"/>
        <end position="470"/>
    </location>
</feature>
<name>A0A2M8KRM5_9BACT</name>
<dbReference type="GO" id="GO:0005886">
    <property type="term" value="C:plasma membrane"/>
    <property type="evidence" value="ECO:0007669"/>
    <property type="project" value="UniProtKB-SubCell"/>
</dbReference>
<dbReference type="PANTHER" id="PTHR30250:SF10">
    <property type="entry name" value="LIPOPOLYSACCHARIDE BIOSYNTHESIS PROTEIN WZXC"/>
    <property type="match status" value="1"/>
</dbReference>
<dbReference type="Proteomes" id="UP000229554">
    <property type="component" value="Unassembled WGS sequence"/>
</dbReference>
<keyword evidence="4 7" id="KW-0812">Transmembrane</keyword>
<keyword evidence="6 7" id="KW-0472">Membrane</keyword>
<evidence type="ECO:0000313" key="9">
    <source>
        <dbReference type="Proteomes" id="UP000229554"/>
    </source>
</evidence>
<keyword evidence="5 7" id="KW-1133">Transmembrane helix</keyword>
<feature type="transmembrane region" description="Helical" evidence="7">
    <location>
        <begin position="418"/>
        <end position="440"/>
    </location>
</feature>
<evidence type="ECO:0000256" key="3">
    <source>
        <dbReference type="ARBA" id="ARBA00022475"/>
    </source>
</evidence>
<dbReference type="Pfam" id="PF13440">
    <property type="entry name" value="Polysacc_synt_3"/>
    <property type="match status" value="1"/>
</dbReference>
<feature type="transmembrane region" description="Helical" evidence="7">
    <location>
        <begin position="361"/>
        <end position="380"/>
    </location>
</feature>
<reference evidence="9" key="1">
    <citation type="submission" date="2017-09" db="EMBL/GenBank/DDBJ databases">
        <title>Depth-based differentiation of microbial function through sediment-hosted aquifers and enrichment of novel symbionts in the deep terrestrial subsurface.</title>
        <authorList>
            <person name="Probst A.J."/>
            <person name="Ladd B."/>
            <person name="Jarett J.K."/>
            <person name="Geller-Mcgrath D.E."/>
            <person name="Sieber C.M.K."/>
            <person name="Emerson J.B."/>
            <person name="Anantharaman K."/>
            <person name="Thomas B.C."/>
            <person name="Malmstrom R."/>
            <person name="Stieglmeier M."/>
            <person name="Klingl A."/>
            <person name="Woyke T."/>
            <person name="Ryan C.M."/>
            <person name="Banfield J.F."/>
        </authorList>
    </citation>
    <scope>NUCLEOTIDE SEQUENCE [LARGE SCALE GENOMIC DNA]</scope>
</reference>
<keyword evidence="3" id="KW-1003">Cell membrane</keyword>
<evidence type="ECO:0000256" key="1">
    <source>
        <dbReference type="ARBA" id="ARBA00004651"/>
    </source>
</evidence>
<evidence type="ECO:0000313" key="8">
    <source>
        <dbReference type="EMBL" id="PJE62577.1"/>
    </source>
</evidence>
<feature type="transmembrane region" description="Helical" evidence="7">
    <location>
        <begin position="151"/>
        <end position="170"/>
    </location>
</feature>
<evidence type="ECO:0000256" key="4">
    <source>
        <dbReference type="ARBA" id="ARBA00022692"/>
    </source>
</evidence>
<dbReference type="PANTHER" id="PTHR30250">
    <property type="entry name" value="PST FAMILY PREDICTED COLANIC ACID TRANSPORTER"/>
    <property type="match status" value="1"/>
</dbReference>
<feature type="transmembrane region" description="Helical" evidence="7">
    <location>
        <begin position="46"/>
        <end position="70"/>
    </location>
</feature>
<evidence type="ECO:0000256" key="5">
    <source>
        <dbReference type="ARBA" id="ARBA00022989"/>
    </source>
</evidence>
<proteinExistence type="inferred from homology"/>
<organism evidence="8 9">
    <name type="scientific">Candidatus Roizmanbacteria bacterium CG10_big_fil_rev_8_21_14_0_10_39_6</name>
    <dbReference type="NCBI Taxonomy" id="1974853"/>
    <lineage>
        <taxon>Bacteria</taxon>
        <taxon>Candidatus Roizmaniibacteriota</taxon>
    </lineage>
</organism>
<comment type="similarity">
    <text evidence="2">Belongs to the polysaccharide synthase family.</text>
</comment>
<dbReference type="EMBL" id="PFED01000172">
    <property type="protein sequence ID" value="PJE62577.1"/>
    <property type="molecule type" value="Genomic_DNA"/>
</dbReference>
<dbReference type="InterPro" id="IPR050833">
    <property type="entry name" value="Poly_Biosynth_Transport"/>
</dbReference>
<feature type="transmembrane region" description="Helical" evidence="7">
    <location>
        <begin position="294"/>
        <end position="319"/>
    </location>
</feature>
<feature type="transmembrane region" description="Helical" evidence="7">
    <location>
        <begin position="176"/>
        <end position="197"/>
    </location>
</feature>